<reference evidence="1" key="1">
    <citation type="submission" date="2012-04" db="EMBL/GenBank/DDBJ databases">
        <authorList>
            <person name="Borisov I.G."/>
            <person name="Ivanikova N.V."/>
            <person name="Pinevich A.V."/>
        </authorList>
    </citation>
    <scope>NUCLEOTIDE SEQUENCE</scope>
    <source>
        <strain evidence="1">CALU 1027</strain>
    </source>
</reference>
<dbReference type="EMBL" id="AJTX02000002">
    <property type="protein sequence ID" value="KKJ01567.1"/>
    <property type="molecule type" value="Genomic_DNA"/>
</dbReference>
<keyword evidence="2" id="KW-1185">Reference proteome</keyword>
<accession>A0A0M2Q4Q6</accession>
<dbReference type="Proteomes" id="UP000034681">
    <property type="component" value="Unassembled WGS sequence"/>
</dbReference>
<evidence type="ECO:0000313" key="2">
    <source>
        <dbReference type="Proteomes" id="UP000034681"/>
    </source>
</evidence>
<comment type="caution">
    <text evidence="1">The sequence shown here is derived from an EMBL/GenBank/DDBJ whole genome shotgun (WGS) entry which is preliminary data.</text>
</comment>
<proteinExistence type="predicted"/>
<evidence type="ECO:0000313" key="1">
    <source>
        <dbReference type="EMBL" id="KKJ01567.1"/>
    </source>
</evidence>
<evidence type="ECO:0008006" key="3">
    <source>
        <dbReference type="Google" id="ProtNLM"/>
    </source>
</evidence>
<dbReference type="AlphaFoldDB" id="A0A0M2Q4Q6"/>
<sequence length="232" mass="27269">MVSLTNPEMASVCEALSPERLSPYCAATKTRSDALDLYGLNLLLCQLMYPSLNTFEITLRNAIDQVLSEHYGQEWLTNGQFALQKYETEKVEASCRDLRKRNPTKYPPSQAQLIADLPLGFWTSFFRKSYDEIFWRPHSKQIFPHVARKKDRNVGDIQSKLRKIQSLRNRVFHHEPIWKKHEDLIYIVDDIYRLVGWINPDVVAWMKEVDKFKKIYTDDLEDQLEKIIISSD</sequence>
<organism evidence="1 2">
    <name type="scientific">Prochlorothrix hollandica PCC 9006 = CALU 1027</name>
    <dbReference type="NCBI Taxonomy" id="317619"/>
    <lineage>
        <taxon>Bacteria</taxon>
        <taxon>Bacillati</taxon>
        <taxon>Cyanobacteriota</taxon>
        <taxon>Cyanophyceae</taxon>
        <taxon>Prochlorotrichales</taxon>
        <taxon>Prochlorotrichaceae</taxon>
        <taxon>Prochlorothrix</taxon>
    </lineage>
</organism>
<protein>
    <recommendedName>
        <fullName evidence="3">Abi-like protein</fullName>
    </recommendedName>
</protein>
<name>A0A0M2Q4Q6_PROHO</name>
<dbReference type="OrthoDB" id="582873at2"/>
<dbReference type="STRING" id="317619.GCA_000332315_04191"/>
<gene>
    <name evidence="1" type="ORF">PROH_04545</name>
</gene>